<dbReference type="InterPro" id="IPR011701">
    <property type="entry name" value="MFS"/>
</dbReference>
<dbReference type="Proteomes" id="UP001150217">
    <property type="component" value="Unassembled WGS sequence"/>
</dbReference>
<evidence type="ECO:0000256" key="6">
    <source>
        <dbReference type="SAM" id="Phobius"/>
    </source>
</evidence>
<feature type="transmembrane region" description="Helical" evidence="6">
    <location>
        <begin position="267"/>
        <end position="287"/>
    </location>
</feature>
<feature type="transmembrane region" description="Helical" evidence="6">
    <location>
        <begin position="199"/>
        <end position="223"/>
    </location>
</feature>
<evidence type="ECO:0000256" key="4">
    <source>
        <dbReference type="ARBA" id="ARBA00022989"/>
    </source>
</evidence>
<dbReference type="SUPFAM" id="SSF103473">
    <property type="entry name" value="MFS general substrate transporter"/>
    <property type="match status" value="1"/>
</dbReference>
<dbReference type="PANTHER" id="PTHR43791">
    <property type="entry name" value="PERMEASE-RELATED"/>
    <property type="match status" value="1"/>
</dbReference>
<reference evidence="7" key="1">
    <citation type="submission" date="2022-08" db="EMBL/GenBank/DDBJ databases">
        <title>A Global Phylogenomic Analysis of the Shiitake Genus Lentinula.</title>
        <authorList>
            <consortium name="DOE Joint Genome Institute"/>
            <person name="Sierra-Patev S."/>
            <person name="Min B."/>
            <person name="Naranjo-Ortiz M."/>
            <person name="Looney B."/>
            <person name="Konkel Z."/>
            <person name="Slot J.C."/>
            <person name="Sakamoto Y."/>
            <person name="Steenwyk J.L."/>
            <person name="Rokas A."/>
            <person name="Carro J."/>
            <person name="Camarero S."/>
            <person name="Ferreira P."/>
            <person name="Molpeceres G."/>
            <person name="Ruiz-Duenas F.J."/>
            <person name="Serrano A."/>
            <person name="Henrissat B."/>
            <person name="Drula E."/>
            <person name="Hughes K.W."/>
            <person name="Mata J.L."/>
            <person name="Ishikawa N.K."/>
            <person name="Vargas-Isla R."/>
            <person name="Ushijima S."/>
            <person name="Smith C.A."/>
            <person name="Ahrendt S."/>
            <person name="Andreopoulos W."/>
            <person name="He G."/>
            <person name="Labutti K."/>
            <person name="Lipzen A."/>
            <person name="Ng V."/>
            <person name="Riley R."/>
            <person name="Sandor L."/>
            <person name="Barry K."/>
            <person name="Martinez A.T."/>
            <person name="Xiao Y."/>
            <person name="Gibbons J.G."/>
            <person name="Terashima K."/>
            <person name="Grigoriev I.V."/>
            <person name="Hibbett D.S."/>
        </authorList>
    </citation>
    <scope>NUCLEOTIDE SEQUENCE</scope>
    <source>
        <strain evidence="7">RHP3577 ss4</strain>
    </source>
</reference>
<dbReference type="PANTHER" id="PTHR43791:SF63">
    <property type="entry name" value="HIGH AFFINITY CYSTEINE TRANSPORTER"/>
    <property type="match status" value="1"/>
</dbReference>
<keyword evidence="3 6" id="KW-0812">Transmembrane</keyword>
<protein>
    <submittedName>
        <fullName evidence="7">Major facilitator superfamily domain-containing protein</fullName>
    </submittedName>
</protein>
<proteinExistence type="predicted"/>
<keyword evidence="4 6" id="KW-1133">Transmembrane helix</keyword>
<dbReference type="InterPro" id="IPR036259">
    <property type="entry name" value="MFS_trans_sf"/>
</dbReference>
<feature type="transmembrane region" description="Helical" evidence="6">
    <location>
        <begin position="492"/>
        <end position="513"/>
    </location>
</feature>
<dbReference type="EMBL" id="JANVFT010000073">
    <property type="protein sequence ID" value="KAJ4475834.1"/>
    <property type="molecule type" value="Genomic_DNA"/>
</dbReference>
<comment type="caution">
    <text evidence="7">The sequence shown here is derived from an EMBL/GenBank/DDBJ whole genome shotgun (WGS) entry which is preliminary data.</text>
</comment>
<feature type="transmembrane region" description="Helical" evidence="6">
    <location>
        <begin position="399"/>
        <end position="419"/>
    </location>
</feature>
<accession>A0ABQ8V5Q1</accession>
<evidence type="ECO:0000313" key="7">
    <source>
        <dbReference type="EMBL" id="KAJ4475834.1"/>
    </source>
</evidence>
<feature type="transmembrane region" description="Helical" evidence="6">
    <location>
        <begin position="235"/>
        <end position="255"/>
    </location>
</feature>
<evidence type="ECO:0000256" key="3">
    <source>
        <dbReference type="ARBA" id="ARBA00022692"/>
    </source>
</evidence>
<name>A0ABQ8V5Q1_9AGAR</name>
<evidence type="ECO:0000256" key="1">
    <source>
        <dbReference type="ARBA" id="ARBA00004141"/>
    </source>
</evidence>
<evidence type="ECO:0000313" key="8">
    <source>
        <dbReference type="Proteomes" id="UP001150217"/>
    </source>
</evidence>
<evidence type="ECO:0000256" key="2">
    <source>
        <dbReference type="ARBA" id="ARBA00022448"/>
    </source>
</evidence>
<keyword evidence="5 6" id="KW-0472">Membrane</keyword>
<sequence>MSIFSFGLHGNIESRREDLPVIRESISRLKLCKLKSHWQTLFPLSHLLLCMMSDSTSYYSNEKKGRALKVVNESDVDIAAQLVSKGDGGELDPQVAKKLQCKIDLHIMPLMCLMYLMTFADKTTLGQSAVLGIEATAHINQNQFNWLSSVFYLTYLAFEYPQNLALQRFPVGKWMSVNIFVCAVVLLSHAACHSFGGLFAVRFILGICEGAITPGFMIVTSMFYTRQEQNKRVGYWFLMNGFAVIFLGFVSFGLLHTKTHNFAPWQWLMVITGLITLVTSVCFWFWFPDSPTTAWFLTVEERALAVRRIRVNQTGVENKHWKREQFIETLQDPKIWVMVLFAAIANIPNSLTNQRQLIIAQFGFTPIETTLLGCVDGVMEILSIWLGISLAGMKGIGRAYAGVIIYIPGLLGALMVNLLPSHRKVGLLFGYWLSIFSIAPFAIFLGWVSGLVAGHTKRTTTNALVLIGYAIGNFASPFIWKSEYQPRNHVPWDFLATSIGASILILLTLRTMLARENARRDKETCQDDYDDVYLPSKESELGTAQSKRKIDKVFLDLTDVQNRDFRYTL</sequence>
<evidence type="ECO:0000256" key="5">
    <source>
        <dbReference type="ARBA" id="ARBA00023136"/>
    </source>
</evidence>
<dbReference type="Pfam" id="PF07690">
    <property type="entry name" value="MFS_1"/>
    <property type="match status" value="1"/>
</dbReference>
<feature type="transmembrane region" description="Helical" evidence="6">
    <location>
        <begin position="335"/>
        <end position="352"/>
    </location>
</feature>
<organism evidence="7 8">
    <name type="scientific">Lentinula lateritia</name>
    <dbReference type="NCBI Taxonomy" id="40482"/>
    <lineage>
        <taxon>Eukaryota</taxon>
        <taxon>Fungi</taxon>
        <taxon>Dikarya</taxon>
        <taxon>Basidiomycota</taxon>
        <taxon>Agaricomycotina</taxon>
        <taxon>Agaricomycetes</taxon>
        <taxon>Agaricomycetidae</taxon>
        <taxon>Agaricales</taxon>
        <taxon>Marasmiineae</taxon>
        <taxon>Omphalotaceae</taxon>
        <taxon>Lentinula</taxon>
    </lineage>
</organism>
<gene>
    <name evidence="7" type="ORF">C8R41DRAFT_542983</name>
</gene>
<feature type="transmembrane region" description="Helical" evidence="6">
    <location>
        <begin position="461"/>
        <end position="480"/>
    </location>
</feature>
<comment type="subcellular location">
    <subcellularLocation>
        <location evidence="1">Membrane</location>
        <topology evidence="1">Multi-pass membrane protein</topology>
    </subcellularLocation>
</comment>
<keyword evidence="8" id="KW-1185">Reference proteome</keyword>
<feature type="transmembrane region" description="Helical" evidence="6">
    <location>
        <begin position="431"/>
        <end position="454"/>
    </location>
</feature>
<keyword evidence="2" id="KW-0813">Transport</keyword>
<dbReference type="Gene3D" id="1.20.1250.20">
    <property type="entry name" value="MFS general substrate transporter like domains"/>
    <property type="match status" value="1"/>
</dbReference>